<name>A0AAV3TX58_9ALTE</name>
<protein>
    <submittedName>
        <fullName evidence="2">Uncharacterized protein</fullName>
    </submittedName>
</protein>
<keyword evidence="1" id="KW-0732">Signal</keyword>
<comment type="caution">
    <text evidence="2">The sequence shown here is derived from an EMBL/GenBank/DDBJ whole genome shotgun (WGS) entry which is preliminary data.</text>
</comment>
<accession>A0AAV3TX58</accession>
<dbReference type="Proteomes" id="UP001409585">
    <property type="component" value="Unassembled WGS sequence"/>
</dbReference>
<sequence>MQLRGQALILAFSLSMASINVAHAAQEPTNPESAGAVASAPSAAEATLIKELKLEKKMARLSKAMSRSSRKPLLRRLAVRGDGIDTTDFEHKGSELYVAYVTLAGGKQLVEINGKDYDLDNATGEAEYVMLFNNSKPARPKLTVFKKDLLQWVTSPI</sequence>
<dbReference type="RefSeq" id="WP_345415627.1">
    <property type="nucleotide sequence ID" value="NZ_AP031496.1"/>
</dbReference>
<feature type="signal peptide" evidence="1">
    <location>
        <begin position="1"/>
        <end position="24"/>
    </location>
</feature>
<organism evidence="2 3">
    <name type="scientific">Halioxenophilus aromaticivorans</name>
    <dbReference type="NCBI Taxonomy" id="1306992"/>
    <lineage>
        <taxon>Bacteria</taxon>
        <taxon>Pseudomonadati</taxon>
        <taxon>Pseudomonadota</taxon>
        <taxon>Gammaproteobacteria</taxon>
        <taxon>Alteromonadales</taxon>
        <taxon>Alteromonadaceae</taxon>
        <taxon>Halioxenophilus</taxon>
    </lineage>
</organism>
<evidence type="ECO:0000313" key="3">
    <source>
        <dbReference type="Proteomes" id="UP001409585"/>
    </source>
</evidence>
<evidence type="ECO:0000256" key="1">
    <source>
        <dbReference type="SAM" id="SignalP"/>
    </source>
</evidence>
<dbReference type="AlphaFoldDB" id="A0AAV3TX58"/>
<dbReference type="EMBL" id="BAABLX010000001">
    <property type="protein sequence ID" value="GAA4929756.1"/>
    <property type="molecule type" value="Genomic_DNA"/>
</dbReference>
<proteinExistence type="predicted"/>
<evidence type="ECO:0000313" key="2">
    <source>
        <dbReference type="EMBL" id="GAA4929756.1"/>
    </source>
</evidence>
<feature type="chain" id="PRO_5043965986" evidence="1">
    <location>
        <begin position="25"/>
        <end position="157"/>
    </location>
</feature>
<keyword evidence="3" id="KW-1185">Reference proteome</keyword>
<gene>
    <name evidence="2" type="ORF">GCM10025791_01850</name>
</gene>
<reference evidence="3" key="1">
    <citation type="journal article" date="2019" name="Int. J. Syst. Evol. Microbiol.">
        <title>The Global Catalogue of Microorganisms (GCM) 10K type strain sequencing project: providing services to taxonomists for standard genome sequencing and annotation.</title>
        <authorList>
            <consortium name="The Broad Institute Genomics Platform"/>
            <consortium name="The Broad Institute Genome Sequencing Center for Infectious Disease"/>
            <person name="Wu L."/>
            <person name="Ma J."/>
        </authorList>
    </citation>
    <scope>NUCLEOTIDE SEQUENCE [LARGE SCALE GENOMIC DNA]</scope>
    <source>
        <strain evidence="3">JCM 19134</strain>
    </source>
</reference>